<keyword evidence="1" id="KW-0812">Transmembrane</keyword>
<evidence type="ECO:0000313" key="3">
    <source>
        <dbReference type="EMBL" id="SBS28440.1"/>
    </source>
</evidence>
<accession>A0A1A8T925</accession>
<keyword evidence="4" id="KW-1185">Reference proteome</keyword>
<sequence length="465" mass="52051">MSTMFSISVCWSAIALSVLGSQALLAQENATALYQIEPATEPANVYLEASLSAEIYRYTENALLKDIVVLDRDGTVLPSRIRTADPDEAPEPDIIGLNFFPVRVGTPLTGAMLQGKTQLQIDKGSIAISVDQSDTTPTPEEYFYLIDLREQDQALKNLELSWPSDPSSQYLAVQLSGSQDLSHWQHVARDTLVQLEKGDARLLRNSLELRGKAQHYDFLRIEFPNNPEVALTAVQASLTQPAATVPELSWSLAGALSEQQDSVSNNLGPVSAWEYVREDKAPIQQLSLDLGEVAYGDSVRLYSRQTAQGDWRWRYRGVWFNAKVGDEWQQSKAVNLSRNTDPEWRVELASGLQDQLTPSIVFHHPQQILQFIANNNGPYRIGKNAKMSQQNASSTVFTQLLGESEIEWARVALKPLENVSLPKEKQPKQNWTDIVFWLSLAVAVMVLLFFAIKLLRQLPQQNSEK</sequence>
<keyword evidence="1" id="KW-1133">Transmembrane helix</keyword>
<keyword evidence="2" id="KW-0732">Signal</keyword>
<evidence type="ECO:0000313" key="4">
    <source>
        <dbReference type="Proteomes" id="UP000092627"/>
    </source>
</evidence>
<reference evidence="3 4" key="1">
    <citation type="submission" date="2016-06" db="EMBL/GenBank/DDBJ databases">
        <authorList>
            <person name="Kjaerup R.B."/>
            <person name="Dalgaard T.S."/>
            <person name="Juul-Madsen H.R."/>
        </authorList>
    </citation>
    <scope>NUCLEOTIDE SEQUENCE [LARGE SCALE GENOMIC DNA]</scope>
    <source>
        <strain evidence="3 4">CECT 5080</strain>
    </source>
</reference>
<evidence type="ECO:0000256" key="2">
    <source>
        <dbReference type="SAM" id="SignalP"/>
    </source>
</evidence>
<dbReference type="EMBL" id="FLOC01000005">
    <property type="protein sequence ID" value="SBS28440.1"/>
    <property type="molecule type" value="Genomic_DNA"/>
</dbReference>
<evidence type="ECO:0008006" key="5">
    <source>
        <dbReference type="Google" id="ProtNLM"/>
    </source>
</evidence>
<name>A0A1A8T925_9GAMM</name>
<evidence type="ECO:0000256" key="1">
    <source>
        <dbReference type="SAM" id="Phobius"/>
    </source>
</evidence>
<dbReference type="STRING" id="295068.MAQ5080_01095"/>
<organism evidence="3 4">
    <name type="scientific">Marinomonas aquimarina</name>
    <dbReference type="NCBI Taxonomy" id="295068"/>
    <lineage>
        <taxon>Bacteria</taxon>
        <taxon>Pseudomonadati</taxon>
        <taxon>Pseudomonadota</taxon>
        <taxon>Gammaproteobacteria</taxon>
        <taxon>Oceanospirillales</taxon>
        <taxon>Oceanospirillaceae</taxon>
        <taxon>Marinomonas</taxon>
    </lineage>
</organism>
<protein>
    <recommendedName>
        <fullName evidence="5">DUF3999 domain-containing protein</fullName>
    </recommendedName>
</protein>
<keyword evidence="1" id="KW-0472">Membrane</keyword>
<dbReference type="OrthoDB" id="5695998at2"/>
<feature type="signal peptide" evidence="2">
    <location>
        <begin position="1"/>
        <end position="26"/>
    </location>
</feature>
<feature type="transmembrane region" description="Helical" evidence="1">
    <location>
        <begin position="434"/>
        <end position="455"/>
    </location>
</feature>
<dbReference type="Pfam" id="PF13163">
    <property type="entry name" value="DUF3999"/>
    <property type="match status" value="1"/>
</dbReference>
<proteinExistence type="predicted"/>
<dbReference type="AlphaFoldDB" id="A0A1A8T925"/>
<dbReference type="RefSeq" id="WP_067206647.1">
    <property type="nucleotide sequence ID" value="NZ_FLOC01000005.1"/>
</dbReference>
<dbReference type="InterPro" id="IPR025060">
    <property type="entry name" value="DUF3999"/>
</dbReference>
<feature type="chain" id="PRO_5008378891" description="DUF3999 domain-containing protein" evidence="2">
    <location>
        <begin position="27"/>
        <end position="465"/>
    </location>
</feature>
<dbReference type="Proteomes" id="UP000092627">
    <property type="component" value="Unassembled WGS sequence"/>
</dbReference>
<gene>
    <name evidence="3" type="ORF">MAQ5080_01095</name>
</gene>